<keyword evidence="4" id="KW-1185">Reference proteome</keyword>
<dbReference type="InterPro" id="IPR007484">
    <property type="entry name" value="Peptidase_M28"/>
</dbReference>
<dbReference type="GO" id="GO:0008235">
    <property type="term" value="F:metalloexopeptidase activity"/>
    <property type="evidence" value="ECO:0007669"/>
    <property type="project" value="InterPro"/>
</dbReference>
<dbReference type="STRING" id="872970.SAMN04488134_107148"/>
<evidence type="ECO:0000256" key="1">
    <source>
        <dbReference type="SAM" id="Phobius"/>
    </source>
</evidence>
<evidence type="ECO:0000313" key="4">
    <source>
        <dbReference type="Proteomes" id="UP000199300"/>
    </source>
</evidence>
<name>A0A1H8PQW5_9BACI</name>
<evidence type="ECO:0000313" key="3">
    <source>
        <dbReference type="EMBL" id="SEO44107.1"/>
    </source>
</evidence>
<proteinExistence type="predicted"/>
<keyword evidence="1" id="KW-0472">Membrane</keyword>
<gene>
    <name evidence="3" type="ORF">SAMN04488134_107148</name>
</gene>
<dbReference type="EMBL" id="FODJ01000007">
    <property type="protein sequence ID" value="SEO44107.1"/>
    <property type="molecule type" value="Genomic_DNA"/>
</dbReference>
<dbReference type="AlphaFoldDB" id="A0A1H8PQW5"/>
<feature type="transmembrane region" description="Helical" evidence="1">
    <location>
        <begin position="497"/>
        <end position="515"/>
    </location>
</feature>
<feature type="transmembrane region" description="Helical" evidence="1">
    <location>
        <begin position="340"/>
        <end position="360"/>
    </location>
</feature>
<dbReference type="SUPFAM" id="SSF53187">
    <property type="entry name" value="Zn-dependent exopeptidases"/>
    <property type="match status" value="1"/>
</dbReference>
<dbReference type="Gene3D" id="3.40.630.10">
    <property type="entry name" value="Zn peptidases"/>
    <property type="match status" value="1"/>
</dbReference>
<feature type="transmembrane region" description="Helical" evidence="1">
    <location>
        <begin position="471"/>
        <end position="490"/>
    </location>
</feature>
<dbReference type="RefSeq" id="WP_177178278.1">
    <property type="nucleotide sequence ID" value="NZ_FODJ01000007.1"/>
</dbReference>
<sequence length="559" mass="62087">MRSKRQYCACVITVVATIVTTIMLTVIQIKGPTQQAGDVPEEQFSVARALEHLEQIATEPRSFRSLANQEVRRYIIKQLEANGIEVEIHKKLTTEIEQSIYPTSGINGEVTNIIGKIPGESESNLIFTSHHDSVRSSPGAADAGYGVVSLLEAARAFQSLNRQPKHNLYFIFTDAEELGLLGASALAEDYSELLANTKVIVNLEARGNTGAATLFETNEGNYSIIKAAQQALSYPNAYAYIYDLYQMMNNDTDFSVYKEYGNQGLNFANFAGIETYHQPSDNVENADQTTILHHGLNTLELIEHFAFADDSALEQIATSEMNAIYFTIGLNQLVVYSENLVPILFLICLILTVLVLILALRKNKLTVKQAAIAPFILLCSFVALFVLTYLILLGFSHAFGFAIYDIVFAFDVKNKGLMLITFGLIAILYWIIILSWLTKKLNIYAIITSFLVILTFLAGITSRYLPGLSYIFLWPSVLTAIGMLPMIVNIKLKLYQYFWLVIAIAPIILVVGPVLNTVYTAMTIGTAPILVFFFSLALLSVLLASLLAKHELYHNIEHS</sequence>
<dbReference type="Proteomes" id="UP000199300">
    <property type="component" value="Unassembled WGS sequence"/>
</dbReference>
<feature type="transmembrane region" description="Helical" evidence="1">
    <location>
        <begin position="444"/>
        <end position="465"/>
    </location>
</feature>
<keyword evidence="1" id="KW-0812">Transmembrane</keyword>
<keyword evidence="1" id="KW-1133">Transmembrane helix</keyword>
<feature type="transmembrane region" description="Helical" evidence="1">
    <location>
        <begin position="527"/>
        <end position="548"/>
    </location>
</feature>
<feature type="transmembrane region" description="Helical" evidence="1">
    <location>
        <begin position="372"/>
        <end position="404"/>
    </location>
</feature>
<dbReference type="PANTHER" id="PTHR12147">
    <property type="entry name" value="METALLOPEPTIDASE M28 FAMILY MEMBER"/>
    <property type="match status" value="1"/>
</dbReference>
<protein>
    <submittedName>
        <fullName evidence="3">Peptidase family M28</fullName>
    </submittedName>
</protein>
<evidence type="ECO:0000259" key="2">
    <source>
        <dbReference type="Pfam" id="PF04389"/>
    </source>
</evidence>
<organism evidence="3 4">
    <name type="scientific">Amphibacillus marinus</name>
    <dbReference type="NCBI Taxonomy" id="872970"/>
    <lineage>
        <taxon>Bacteria</taxon>
        <taxon>Bacillati</taxon>
        <taxon>Bacillota</taxon>
        <taxon>Bacilli</taxon>
        <taxon>Bacillales</taxon>
        <taxon>Bacillaceae</taxon>
        <taxon>Amphibacillus</taxon>
    </lineage>
</organism>
<feature type="transmembrane region" description="Helical" evidence="1">
    <location>
        <begin position="7"/>
        <end position="27"/>
    </location>
</feature>
<feature type="domain" description="Peptidase M28" evidence="2">
    <location>
        <begin position="112"/>
        <end position="301"/>
    </location>
</feature>
<dbReference type="InterPro" id="IPR045175">
    <property type="entry name" value="M28_fam"/>
</dbReference>
<feature type="transmembrane region" description="Helical" evidence="1">
    <location>
        <begin position="416"/>
        <end position="437"/>
    </location>
</feature>
<dbReference type="Pfam" id="PF04389">
    <property type="entry name" value="Peptidase_M28"/>
    <property type="match status" value="1"/>
</dbReference>
<dbReference type="GO" id="GO:0006508">
    <property type="term" value="P:proteolysis"/>
    <property type="evidence" value="ECO:0007669"/>
    <property type="project" value="InterPro"/>
</dbReference>
<dbReference type="PANTHER" id="PTHR12147:SF26">
    <property type="entry name" value="PEPTIDASE M28 DOMAIN-CONTAINING PROTEIN"/>
    <property type="match status" value="1"/>
</dbReference>
<reference evidence="3 4" key="1">
    <citation type="submission" date="2016-10" db="EMBL/GenBank/DDBJ databases">
        <authorList>
            <person name="de Groot N.N."/>
        </authorList>
    </citation>
    <scope>NUCLEOTIDE SEQUENCE [LARGE SCALE GENOMIC DNA]</scope>
    <source>
        <strain evidence="3 4">CGMCC 1.10434</strain>
    </source>
</reference>
<accession>A0A1H8PQW5</accession>